<protein>
    <submittedName>
        <fullName evidence="2">UDP-N-acetylmuramate--alanine ligase</fullName>
    </submittedName>
</protein>
<reference evidence="4" key="3">
    <citation type="journal article" date="2019" name="Int. J. Syst. Evol. Microbiol.">
        <title>The Global Catalogue of Microorganisms (GCM) 10K type strain sequencing project: providing services to taxonomists for standard genome sequencing and annotation.</title>
        <authorList>
            <consortium name="The Broad Institute Genomics Platform"/>
            <consortium name="The Broad Institute Genome Sequencing Center for Infectious Disease"/>
            <person name="Wu L."/>
            <person name="Ma J."/>
        </authorList>
    </citation>
    <scope>NUCLEOTIDE SEQUENCE [LARGE SCALE GENOMIC DNA]</scope>
    <source>
        <strain evidence="4">CGMCC 1.11013</strain>
    </source>
</reference>
<dbReference type="eggNOG" id="COG1418">
    <property type="taxonomic scope" value="Bacteria"/>
</dbReference>
<reference evidence="1" key="1">
    <citation type="journal article" date="2014" name="Int. J. Syst. Evol. Microbiol.">
        <title>Complete genome of a new Firmicutes species belonging to the dominant human colonic microbiota ('Ruminococcus bicirculans') reveals two chromosomes and a selective capacity to utilize plant glucans.</title>
        <authorList>
            <consortium name="NISC Comparative Sequencing Program"/>
            <person name="Wegmann U."/>
            <person name="Louis P."/>
            <person name="Goesmann A."/>
            <person name="Henrissat B."/>
            <person name="Duncan S.H."/>
            <person name="Flint H.J."/>
        </authorList>
    </citation>
    <scope>NUCLEOTIDE SEQUENCE</scope>
    <source>
        <strain evidence="1">CGMCC 1.11013</strain>
    </source>
</reference>
<evidence type="ECO:0000313" key="4">
    <source>
        <dbReference type="Proteomes" id="UP000597138"/>
    </source>
</evidence>
<dbReference type="Proteomes" id="UP000027439">
    <property type="component" value="Unassembled WGS sequence"/>
</dbReference>
<keyword evidence="2" id="KW-0436">Ligase</keyword>
<reference evidence="1" key="4">
    <citation type="submission" date="2024-05" db="EMBL/GenBank/DDBJ databases">
        <authorList>
            <person name="Sun Q."/>
            <person name="Zhou Y."/>
        </authorList>
    </citation>
    <scope>NUCLEOTIDE SEQUENCE</scope>
    <source>
        <strain evidence="1">CGMCC 1.11013</strain>
    </source>
</reference>
<sequence length="218" mass="24258">MVRKSHFDPQRVREEIAIAAARMIAEDGLDYSTAKRKAARQVVGETKIGGEFLPDNDQIEEEIREYQAIFQSDSQPAVLRRMREAALDWMERLKPFDPYLTGAVLNGTAGEHSDIHLQCFCDNPKEVAIYLLNANVQYDVSETRHFAGRGYVETLSFLQRERGEEPIGVHIALYGPNDLRGAVRADGRGRLARANAAAVRALLDDPGPSDRPPLEVGG</sequence>
<dbReference type="OrthoDB" id="9157371at2"/>
<dbReference type="AlphaFoldDB" id="A0A069NY77"/>
<dbReference type="GO" id="GO:0016874">
    <property type="term" value="F:ligase activity"/>
    <property type="evidence" value="ECO:0007669"/>
    <property type="project" value="UniProtKB-KW"/>
</dbReference>
<comment type="caution">
    <text evidence="2">The sequence shown here is derived from an EMBL/GenBank/DDBJ whole genome shotgun (WGS) entry which is preliminary data.</text>
</comment>
<dbReference type="RefSeq" id="WP_035966787.1">
    <property type="nucleotide sequence ID" value="NZ_BMEG01000011.1"/>
</dbReference>
<evidence type="ECO:0000313" key="3">
    <source>
        <dbReference type="Proteomes" id="UP000027439"/>
    </source>
</evidence>
<gene>
    <name evidence="2" type="ORF">BG57_08360</name>
    <name evidence="1" type="ORF">GCM10010985_51030</name>
</gene>
<name>A0A069NY77_9BURK</name>
<accession>A0A069NY77</accession>
<reference evidence="2 3" key="2">
    <citation type="submission" date="2014-03" db="EMBL/GenBank/DDBJ databases">
        <title>Draft Genome Sequences of Four Burkholderia Strains.</title>
        <authorList>
            <person name="Liu X.Y."/>
            <person name="Li C.X."/>
            <person name="Xu J.H."/>
        </authorList>
    </citation>
    <scope>NUCLEOTIDE SEQUENCE [LARGE SCALE GENOMIC DNA]</scope>
    <source>
        <strain evidence="2 3">R27</strain>
    </source>
</reference>
<dbReference type="EMBL" id="JFHE01000017">
    <property type="protein sequence ID" value="KDR33330.1"/>
    <property type="molecule type" value="Genomic_DNA"/>
</dbReference>
<dbReference type="Proteomes" id="UP000597138">
    <property type="component" value="Unassembled WGS sequence"/>
</dbReference>
<dbReference type="STRING" id="1071679.BG57_08360"/>
<evidence type="ECO:0000313" key="2">
    <source>
        <dbReference type="EMBL" id="KDR33330.1"/>
    </source>
</evidence>
<evidence type="ECO:0000313" key="1">
    <source>
        <dbReference type="EMBL" id="GGD90221.1"/>
    </source>
</evidence>
<proteinExistence type="predicted"/>
<organism evidence="2 3">
    <name type="scientific">Caballeronia grimmiae</name>
    <dbReference type="NCBI Taxonomy" id="1071679"/>
    <lineage>
        <taxon>Bacteria</taxon>
        <taxon>Pseudomonadati</taxon>
        <taxon>Pseudomonadota</taxon>
        <taxon>Betaproteobacteria</taxon>
        <taxon>Burkholderiales</taxon>
        <taxon>Burkholderiaceae</taxon>
        <taxon>Caballeronia</taxon>
    </lineage>
</organism>
<dbReference type="EMBL" id="BMEG01000011">
    <property type="protein sequence ID" value="GGD90221.1"/>
    <property type="molecule type" value="Genomic_DNA"/>
</dbReference>
<keyword evidence="4" id="KW-1185">Reference proteome</keyword>